<evidence type="ECO:0000256" key="1">
    <source>
        <dbReference type="ARBA" id="ARBA00004496"/>
    </source>
</evidence>
<dbReference type="InterPro" id="IPR042112">
    <property type="entry name" value="P_AcTrfase_dom2"/>
</dbReference>
<evidence type="ECO:0000256" key="5">
    <source>
        <dbReference type="ARBA" id="ARBA00011643"/>
    </source>
</evidence>
<dbReference type="InterPro" id="IPR027417">
    <property type="entry name" value="P-loop_NTPase"/>
</dbReference>
<dbReference type="InterPro" id="IPR002505">
    <property type="entry name" value="PTA_PTB"/>
</dbReference>
<dbReference type="SUPFAM" id="SSF53659">
    <property type="entry name" value="Isocitrate/Isopropylmalate dehydrogenase-like"/>
    <property type="match status" value="1"/>
</dbReference>
<evidence type="ECO:0000256" key="12">
    <source>
        <dbReference type="PIRNR" id="PIRNR006107"/>
    </source>
</evidence>
<protein>
    <recommendedName>
        <fullName evidence="7 12">Phosphate acetyltransferase</fullName>
        <ecNumber evidence="6 12">2.3.1.8</ecNumber>
    </recommendedName>
    <alternativeName>
        <fullName evidence="11 12">Phosphotransacetylase</fullName>
    </alternativeName>
</protein>
<dbReference type="EMBL" id="VMRX01000010">
    <property type="protein sequence ID" value="TVT34965.1"/>
    <property type="molecule type" value="Genomic_DNA"/>
</dbReference>
<evidence type="ECO:0000259" key="13">
    <source>
        <dbReference type="Pfam" id="PF01515"/>
    </source>
</evidence>
<dbReference type="SUPFAM" id="SSF52540">
    <property type="entry name" value="P-loop containing nucleoside triphosphate hydrolases"/>
    <property type="match status" value="1"/>
</dbReference>
<keyword evidence="10 12" id="KW-0012">Acyltransferase</keyword>
<evidence type="ECO:0000313" key="16">
    <source>
        <dbReference type="Proteomes" id="UP000319142"/>
    </source>
</evidence>
<comment type="domain">
    <text evidence="12">The N-terminal region seems to be important for proper quaternary structure. The C-terminal region contains the substrate-binding site.</text>
</comment>
<dbReference type="PANTHER" id="PTHR43356">
    <property type="entry name" value="PHOSPHATE ACETYLTRANSFERASE"/>
    <property type="match status" value="1"/>
</dbReference>
<dbReference type="Pfam" id="PF07085">
    <property type="entry name" value="DRTGG"/>
    <property type="match status" value="1"/>
</dbReference>
<dbReference type="NCBIfam" id="NF007233">
    <property type="entry name" value="PRK09653.1"/>
    <property type="match status" value="1"/>
</dbReference>
<dbReference type="Pfam" id="PF01515">
    <property type="entry name" value="PTA_PTB"/>
    <property type="match status" value="1"/>
</dbReference>
<dbReference type="InterPro" id="IPR050500">
    <property type="entry name" value="Phos_Acetyltrans/Butyryltrans"/>
</dbReference>
<comment type="subcellular location">
    <subcellularLocation>
        <location evidence="1 12">Cytoplasm</location>
    </subcellularLocation>
</comment>
<dbReference type="EC" id="2.3.1.8" evidence="6 12"/>
<accession>A0A558BEN3</accession>
<comment type="caution">
    <text evidence="15">The sequence shown here is derived from an EMBL/GenBank/DDBJ whole genome shotgun (WGS) entry which is preliminary data.</text>
</comment>
<organism evidence="15 16">
    <name type="scientific">Marinobacter vinifirmus</name>
    <dbReference type="NCBI Taxonomy" id="355591"/>
    <lineage>
        <taxon>Bacteria</taxon>
        <taxon>Pseudomonadati</taxon>
        <taxon>Pseudomonadota</taxon>
        <taxon>Gammaproteobacteria</taxon>
        <taxon>Pseudomonadales</taxon>
        <taxon>Marinobacteraceae</taxon>
        <taxon>Marinobacter</taxon>
    </lineage>
</organism>
<sequence>MAKSLFIAPTSMESGLTSVCLGLLRALEREGVSVGFYKPFSQSVHRGEAIHNDGRDSSTAFVTARSHLQPPDPIPLKEAQQLLNRGKGDLLLENIVGEYQKVANQVDIVIIEGLVPDRSEAYIARLNVEVARNLGSEVILVSAPRSCSASDLDEELDFSARLFAAPSDPDVIAVILNKIGAPEKSGMTLDHHRPAKGDVIDYRSACKVFTSGRFHLLAEIPWQPHLLAPRVSDVARELGVPVLHEGHMHSRRVQKVSVCARTIRNMTDTLKPGTLMVTPGDREDIVVTTALAALNGVPLAGLMLTGGLMPDNRVIDLCRRALDTGLPVLSSDANTYETAHMLASLSSAIPIDDPERIEESMESVARRVDTDWLQEHLKVQRQSRLSPPAFRYQLSERARSANKRIVLPEGCEPRTVHAAIICHQRKLARCVLIGNPQEIRSVAAAQGLELPEDLELMDPASIRDRYIAPMVEFRKHKGLTEDMAEAMLEDNVVLGTMMVAMDEADGLVSGAIHTTANTVRPALQLIKTHDNAKVVSSVFFMLLPEQVLVYGDCAINPDPNAEELADIAIQSAESAEAFGIQPVVAMISYSTGESGSGQDVDKVREATRIARERRPDLLIDGPLQYDAAAIESVGKSKAPDSKVAGKATVFVFPDLNTGNTTYKAVQRSANVVSVGPMLQGLRKPVNDLSRGALVEDIVFTIALTAVQARQVEEAGVA</sequence>
<dbReference type="Gene3D" id="3.40.50.10950">
    <property type="match status" value="1"/>
</dbReference>
<dbReference type="Gene3D" id="3.40.1390.20">
    <property type="entry name" value="HprK N-terminal domain-like"/>
    <property type="match status" value="1"/>
</dbReference>
<keyword evidence="9 12" id="KW-0808">Transferase</keyword>
<dbReference type="SUPFAM" id="SSF75138">
    <property type="entry name" value="HprK N-terminal domain-like"/>
    <property type="match status" value="1"/>
</dbReference>
<evidence type="ECO:0000256" key="4">
    <source>
        <dbReference type="ARBA" id="ARBA00009786"/>
    </source>
</evidence>
<comment type="function">
    <text evidence="12">Involved in acetate metabolism.</text>
</comment>
<evidence type="ECO:0000313" key="15">
    <source>
        <dbReference type="EMBL" id="TVT34965.1"/>
    </source>
</evidence>
<dbReference type="NCBIfam" id="NF004167">
    <property type="entry name" value="PRK05632.1"/>
    <property type="match status" value="1"/>
</dbReference>
<evidence type="ECO:0000256" key="9">
    <source>
        <dbReference type="ARBA" id="ARBA00022679"/>
    </source>
</evidence>
<dbReference type="UniPathway" id="UPA00340">
    <property type="reaction ID" value="UER00459"/>
</dbReference>
<dbReference type="GO" id="GO:0005737">
    <property type="term" value="C:cytoplasm"/>
    <property type="evidence" value="ECO:0007669"/>
    <property type="project" value="UniProtKB-SubCell"/>
</dbReference>
<proteinExistence type="inferred from homology"/>
<dbReference type="Gene3D" id="3.40.50.10750">
    <property type="entry name" value="Isocitrate/Isopropylmalate dehydrogenase-like"/>
    <property type="match status" value="1"/>
</dbReference>
<evidence type="ECO:0000256" key="10">
    <source>
        <dbReference type="ARBA" id="ARBA00023315"/>
    </source>
</evidence>
<comment type="pathway">
    <text evidence="2 12">Metabolic intermediate biosynthesis; acetyl-CoA biosynthesis; acetyl-CoA from acetate: step 2/2.</text>
</comment>
<evidence type="ECO:0000259" key="14">
    <source>
        <dbReference type="Pfam" id="PF07085"/>
    </source>
</evidence>
<dbReference type="InterPro" id="IPR028979">
    <property type="entry name" value="Ser_kin/Pase_Hpr-like_N_sf"/>
</dbReference>
<gene>
    <name evidence="15" type="ORF">FHK81_04700</name>
</gene>
<dbReference type="InterPro" id="IPR010766">
    <property type="entry name" value="DRTGG"/>
</dbReference>
<name>A0A558BEN3_9GAMM</name>
<dbReference type="InterPro" id="IPR042113">
    <property type="entry name" value="P_AcTrfase_dom1"/>
</dbReference>
<dbReference type="NCBIfam" id="TIGR00651">
    <property type="entry name" value="pta"/>
    <property type="match status" value="1"/>
</dbReference>
<evidence type="ECO:0000256" key="8">
    <source>
        <dbReference type="ARBA" id="ARBA00022490"/>
    </source>
</evidence>
<evidence type="ECO:0000256" key="3">
    <source>
        <dbReference type="ARBA" id="ARBA00008756"/>
    </source>
</evidence>
<dbReference type="AlphaFoldDB" id="A0A558BEN3"/>
<dbReference type="Gene3D" id="3.40.50.300">
    <property type="entry name" value="P-loop containing nucleotide triphosphate hydrolases"/>
    <property type="match status" value="1"/>
</dbReference>
<evidence type="ECO:0000256" key="11">
    <source>
        <dbReference type="ARBA" id="ARBA00031108"/>
    </source>
</evidence>
<evidence type="ECO:0000256" key="6">
    <source>
        <dbReference type="ARBA" id="ARBA00012707"/>
    </source>
</evidence>
<evidence type="ECO:0000256" key="7">
    <source>
        <dbReference type="ARBA" id="ARBA00021528"/>
    </source>
</evidence>
<comment type="catalytic activity">
    <reaction evidence="12">
        <text>acetyl-CoA + phosphate = acetyl phosphate + CoA</text>
        <dbReference type="Rhea" id="RHEA:19521"/>
        <dbReference type="ChEBI" id="CHEBI:22191"/>
        <dbReference type="ChEBI" id="CHEBI:43474"/>
        <dbReference type="ChEBI" id="CHEBI:57287"/>
        <dbReference type="ChEBI" id="CHEBI:57288"/>
        <dbReference type="EC" id="2.3.1.8"/>
    </reaction>
</comment>
<dbReference type="CDD" id="cd03109">
    <property type="entry name" value="DTBS"/>
    <property type="match status" value="1"/>
</dbReference>
<reference evidence="15 16" key="1">
    <citation type="submission" date="2019-07" db="EMBL/GenBank/DDBJ databases">
        <title>The pathways for chlorine oxyanion respiration interact through the shared metabolite chlorate.</title>
        <authorList>
            <person name="Barnum T.P."/>
            <person name="Cheng Y."/>
            <person name="Hill K.A."/>
            <person name="Lucas L.N."/>
            <person name="Carlson H.K."/>
            <person name="Coates J.D."/>
        </authorList>
    </citation>
    <scope>NUCLEOTIDE SEQUENCE [LARGE SCALE GENOMIC DNA]</scope>
    <source>
        <strain evidence="15">UCB</strain>
    </source>
</reference>
<keyword evidence="8 12" id="KW-0963">Cytoplasm</keyword>
<dbReference type="PIRSF" id="PIRSF006107">
    <property type="entry name" value="PhpActrans_proteobac"/>
    <property type="match status" value="1"/>
</dbReference>
<comment type="similarity">
    <text evidence="3 12">In the C-terminal section; belongs to the phosphate acetyltransferase and butyryltransferase family.</text>
</comment>
<dbReference type="GO" id="GO:0008959">
    <property type="term" value="F:phosphate acetyltransferase activity"/>
    <property type="evidence" value="ECO:0007669"/>
    <property type="project" value="UniProtKB-EC"/>
</dbReference>
<dbReference type="Pfam" id="PF13500">
    <property type="entry name" value="AAA_26"/>
    <property type="match status" value="1"/>
</dbReference>
<feature type="domain" description="DRTGG" evidence="14">
    <location>
        <begin position="233"/>
        <end position="343"/>
    </location>
</feature>
<evidence type="ECO:0000256" key="2">
    <source>
        <dbReference type="ARBA" id="ARBA00004989"/>
    </source>
</evidence>
<dbReference type="InterPro" id="IPR016475">
    <property type="entry name" value="P-Actrans_bac"/>
</dbReference>
<dbReference type="InterPro" id="IPR004614">
    <property type="entry name" value="P_AcTrfase"/>
</dbReference>
<dbReference type="FunFam" id="3.40.50.10750:FF:000001">
    <property type="entry name" value="Phosphate acetyltransferase"/>
    <property type="match status" value="1"/>
</dbReference>
<feature type="domain" description="Phosphate acetyl/butaryl transferase" evidence="13">
    <location>
        <begin position="390"/>
        <end position="705"/>
    </location>
</feature>
<dbReference type="GO" id="GO:0006085">
    <property type="term" value="P:acetyl-CoA biosynthetic process"/>
    <property type="evidence" value="ECO:0007669"/>
    <property type="project" value="UniProtKB-UniPathway"/>
</dbReference>
<dbReference type="Proteomes" id="UP000319142">
    <property type="component" value="Unassembled WGS sequence"/>
</dbReference>
<comment type="similarity">
    <text evidence="4 12">In the N-terminal section; belongs to the CobB/CobQ family.</text>
</comment>
<comment type="subunit">
    <text evidence="5">Homohexamer.</text>
</comment>
<dbReference type="PANTHER" id="PTHR43356:SF3">
    <property type="entry name" value="PHOSPHATE ACETYLTRANSFERASE"/>
    <property type="match status" value="1"/>
</dbReference>
<dbReference type="RefSeq" id="WP_273132656.1">
    <property type="nucleotide sequence ID" value="NZ_VMRX01000010.1"/>
</dbReference>